<dbReference type="RefSeq" id="WP_178365341.1">
    <property type="nucleotide sequence ID" value="NZ_JACADJ010000005.1"/>
</dbReference>
<proteinExistence type="predicted"/>
<dbReference type="InterPro" id="IPR000719">
    <property type="entry name" value="Prot_kinase_dom"/>
</dbReference>
<dbReference type="EC" id="2.7.11.1" evidence="1"/>
<evidence type="ECO:0000313" key="11">
    <source>
        <dbReference type="Proteomes" id="UP000553343"/>
    </source>
</evidence>
<keyword evidence="4" id="KW-0547">Nucleotide-binding</keyword>
<dbReference type="EMBL" id="JACADJ010000005">
    <property type="protein sequence ID" value="NWH03882.1"/>
    <property type="molecule type" value="Genomic_DNA"/>
</dbReference>
<keyword evidence="11" id="KW-1185">Reference proteome</keyword>
<dbReference type="PROSITE" id="PS00108">
    <property type="entry name" value="PROTEIN_KINASE_ST"/>
    <property type="match status" value="1"/>
</dbReference>
<dbReference type="SMART" id="SM00220">
    <property type="entry name" value="S_TKc"/>
    <property type="match status" value="1"/>
</dbReference>
<dbReference type="GO" id="GO:0004674">
    <property type="term" value="F:protein serine/threonine kinase activity"/>
    <property type="evidence" value="ECO:0007669"/>
    <property type="project" value="UniProtKB-KW"/>
</dbReference>
<name>A0A850T3U3_9BACT</name>
<dbReference type="PANTHER" id="PTHR24363">
    <property type="entry name" value="SERINE/THREONINE PROTEIN KINASE"/>
    <property type="match status" value="1"/>
</dbReference>
<keyword evidence="5" id="KW-0418">Kinase</keyword>
<dbReference type="PROSITE" id="PS50011">
    <property type="entry name" value="PROTEIN_KINASE_DOM"/>
    <property type="match status" value="1"/>
</dbReference>
<evidence type="ECO:0000256" key="4">
    <source>
        <dbReference type="ARBA" id="ARBA00022741"/>
    </source>
</evidence>
<comment type="catalytic activity">
    <reaction evidence="8">
        <text>L-seryl-[protein] + ATP = O-phospho-L-seryl-[protein] + ADP + H(+)</text>
        <dbReference type="Rhea" id="RHEA:17989"/>
        <dbReference type="Rhea" id="RHEA-COMP:9863"/>
        <dbReference type="Rhea" id="RHEA-COMP:11604"/>
        <dbReference type="ChEBI" id="CHEBI:15378"/>
        <dbReference type="ChEBI" id="CHEBI:29999"/>
        <dbReference type="ChEBI" id="CHEBI:30616"/>
        <dbReference type="ChEBI" id="CHEBI:83421"/>
        <dbReference type="ChEBI" id="CHEBI:456216"/>
        <dbReference type="EC" id="2.7.11.1"/>
    </reaction>
</comment>
<evidence type="ECO:0000256" key="2">
    <source>
        <dbReference type="ARBA" id="ARBA00022527"/>
    </source>
</evidence>
<comment type="caution">
    <text evidence="10">The sequence shown here is derived from an EMBL/GenBank/DDBJ whole genome shotgun (WGS) entry which is preliminary data.</text>
</comment>
<feature type="domain" description="Protein kinase" evidence="9">
    <location>
        <begin position="32"/>
        <end position="330"/>
    </location>
</feature>
<keyword evidence="3" id="KW-0808">Transferase</keyword>
<dbReference type="PANTHER" id="PTHR24363:SF0">
    <property type="entry name" value="SERINE_THREONINE KINASE LIKE DOMAIN CONTAINING 1"/>
    <property type="match status" value="1"/>
</dbReference>
<dbReference type="InterPro" id="IPR011009">
    <property type="entry name" value="Kinase-like_dom_sf"/>
</dbReference>
<evidence type="ECO:0000256" key="6">
    <source>
        <dbReference type="ARBA" id="ARBA00022840"/>
    </source>
</evidence>
<evidence type="ECO:0000256" key="8">
    <source>
        <dbReference type="ARBA" id="ARBA00048679"/>
    </source>
</evidence>
<gene>
    <name evidence="10" type="ORF">HXW94_02550</name>
</gene>
<evidence type="ECO:0000256" key="3">
    <source>
        <dbReference type="ARBA" id="ARBA00022679"/>
    </source>
</evidence>
<keyword evidence="2" id="KW-0723">Serine/threonine-protein kinase</keyword>
<organism evidence="10 11">
    <name type="scientific">Desulfobacter latus</name>
    <dbReference type="NCBI Taxonomy" id="2292"/>
    <lineage>
        <taxon>Bacteria</taxon>
        <taxon>Pseudomonadati</taxon>
        <taxon>Thermodesulfobacteriota</taxon>
        <taxon>Desulfobacteria</taxon>
        <taxon>Desulfobacterales</taxon>
        <taxon>Desulfobacteraceae</taxon>
        <taxon>Desulfobacter</taxon>
    </lineage>
</organism>
<evidence type="ECO:0000256" key="1">
    <source>
        <dbReference type="ARBA" id="ARBA00012513"/>
    </source>
</evidence>
<dbReference type="InterPro" id="IPR008271">
    <property type="entry name" value="Ser/Thr_kinase_AS"/>
</dbReference>
<comment type="catalytic activity">
    <reaction evidence="7">
        <text>L-threonyl-[protein] + ATP = O-phospho-L-threonyl-[protein] + ADP + H(+)</text>
        <dbReference type="Rhea" id="RHEA:46608"/>
        <dbReference type="Rhea" id="RHEA-COMP:11060"/>
        <dbReference type="Rhea" id="RHEA-COMP:11605"/>
        <dbReference type="ChEBI" id="CHEBI:15378"/>
        <dbReference type="ChEBI" id="CHEBI:30013"/>
        <dbReference type="ChEBI" id="CHEBI:30616"/>
        <dbReference type="ChEBI" id="CHEBI:61977"/>
        <dbReference type="ChEBI" id="CHEBI:456216"/>
        <dbReference type="EC" id="2.7.11.1"/>
    </reaction>
</comment>
<accession>A0A850T3U3</accession>
<dbReference type="GO" id="GO:0005524">
    <property type="term" value="F:ATP binding"/>
    <property type="evidence" value="ECO:0007669"/>
    <property type="project" value="UniProtKB-KW"/>
</dbReference>
<dbReference type="AlphaFoldDB" id="A0A850T3U3"/>
<evidence type="ECO:0000256" key="5">
    <source>
        <dbReference type="ARBA" id="ARBA00022777"/>
    </source>
</evidence>
<dbReference type="Pfam" id="PF00069">
    <property type="entry name" value="Pkinase"/>
    <property type="match status" value="1"/>
</dbReference>
<protein>
    <recommendedName>
        <fullName evidence="1">non-specific serine/threonine protein kinase</fullName>
        <ecNumber evidence="1">2.7.11.1</ecNumber>
    </recommendedName>
</protein>
<dbReference type="SUPFAM" id="SSF56112">
    <property type="entry name" value="Protein kinase-like (PK-like)"/>
    <property type="match status" value="1"/>
</dbReference>
<evidence type="ECO:0000256" key="7">
    <source>
        <dbReference type="ARBA" id="ARBA00047899"/>
    </source>
</evidence>
<evidence type="ECO:0000313" key="10">
    <source>
        <dbReference type="EMBL" id="NWH03882.1"/>
    </source>
</evidence>
<sequence length="330" mass="37383">MEVFKGNNHTRIRNFTHKGKTYTFPAVLAKRYELKKILFSGGHGLILEAYDKKIFNRRVLVKAPLIPDSALRFPNDRQLVTAVANAREGAKMERKMFMHAQLRGVSDVPMLIDWVDDVNPTIYGPHKAENGQEFTVTDADLWDNFSYLIIGYVNGKPLSEAFAQQKRIKGNLLGSLTSLTYYLANTLKRFHKPENFGGNELHFIYQDLKPDNLLYTDDKRFVLIDLGSFAIVHPGGVAHGGVVTDGYTPPEFDHARTNNKDMFTPQFDVYSFGKTLSVCIQHATDVAVPSPDKEIASLNINDKWKTLIQKCTEDRLNKRLSDFNKVLSAL</sequence>
<reference evidence="10 11" key="1">
    <citation type="submission" date="2020-06" db="EMBL/GenBank/DDBJ databases">
        <title>High-quality draft genome of sulfate reducer Desulfobacter latus type strain AcrS2 isolated from marine sediment.</title>
        <authorList>
            <person name="Hoppe M."/>
            <person name="Larsen C.K."/>
            <person name="Marshall I.P.G."/>
            <person name="Schramm A."/>
            <person name="Marietou A.G."/>
        </authorList>
    </citation>
    <scope>NUCLEOTIDE SEQUENCE [LARGE SCALE GENOMIC DNA]</scope>
    <source>
        <strain evidence="10 11">AcRS2</strain>
    </source>
</reference>
<evidence type="ECO:0000259" key="9">
    <source>
        <dbReference type="PROSITE" id="PS50011"/>
    </source>
</evidence>
<keyword evidence="6" id="KW-0067">ATP-binding</keyword>
<dbReference type="Proteomes" id="UP000553343">
    <property type="component" value="Unassembled WGS sequence"/>
</dbReference>
<dbReference type="Gene3D" id="1.10.510.10">
    <property type="entry name" value="Transferase(Phosphotransferase) domain 1"/>
    <property type="match status" value="1"/>
</dbReference>